<comment type="caution">
    <text evidence="2">The sequence shown here is derived from an EMBL/GenBank/DDBJ whole genome shotgun (WGS) entry which is preliminary data.</text>
</comment>
<evidence type="ECO:0000313" key="3">
    <source>
        <dbReference type="Proteomes" id="UP000637628"/>
    </source>
</evidence>
<dbReference type="PANTHER" id="PTHR23026">
    <property type="entry name" value="NADPH NITROREDUCTASE"/>
    <property type="match status" value="1"/>
</dbReference>
<evidence type="ECO:0000313" key="2">
    <source>
        <dbReference type="EMBL" id="GIE00242.1"/>
    </source>
</evidence>
<dbReference type="NCBIfam" id="NF047509">
    <property type="entry name" value="Rv3131_FMN_oxido"/>
    <property type="match status" value="1"/>
</dbReference>
<gene>
    <name evidence="2" type="ORF">Adu01nite_15920</name>
</gene>
<organism evidence="2 3">
    <name type="scientific">Paractinoplanes durhamensis</name>
    <dbReference type="NCBI Taxonomy" id="113563"/>
    <lineage>
        <taxon>Bacteria</taxon>
        <taxon>Bacillati</taxon>
        <taxon>Actinomycetota</taxon>
        <taxon>Actinomycetes</taxon>
        <taxon>Micromonosporales</taxon>
        <taxon>Micromonosporaceae</taxon>
        <taxon>Paractinoplanes</taxon>
    </lineage>
</organism>
<dbReference type="Gene3D" id="3.40.109.10">
    <property type="entry name" value="NADH Oxidase"/>
    <property type="match status" value="1"/>
</dbReference>
<reference evidence="2 3" key="1">
    <citation type="submission" date="2021-01" db="EMBL/GenBank/DDBJ databases">
        <title>Whole genome shotgun sequence of Actinoplanes durhamensis NBRC 14914.</title>
        <authorList>
            <person name="Komaki H."/>
            <person name="Tamura T."/>
        </authorList>
    </citation>
    <scope>NUCLEOTIDE SEQUENCE [LARGE SCALE GENOMIC DNA]</scope>
    <source>
        <strain evidence="2 3">NBRC 14914</strain>
    </source>
</reference>
<dbReference type="InterPro" id="IPR029479">
    <property type="entry name" value="Nitroreductase"/>
</dbReference>
<proteinExistence type="predicted"/>
<dbReference type="Proteomes" id="UP000637628">
    <property type="component" value="Unassembled WGS sequence"/>
</dbReference>
<dbReference type="Pfam" id="PF00881">
    <property type="entry name" value="Nitroreductase"/>
    <property type="match status" value="1"/>
</dbReference>
<dbReference type="EMBL" id="BOML01000013">
    <property type="protein sequence ID" value="GIE00242.1"/>
    <property type="molecule type" value="Genomic_DNA"/>
</dbReference>
<protein>
    <recommendedName>
        <fullName evidence="1">Nitroreductase domain-containing protein</fullName>
    </recommendedName>
</protein>
<dbReference type="PANTHER" id="PTHR23026:SF123">
    <property type="entry name" value="NAD(P)H NITROREDUCTASE RV3131-RELATED"/>
    <property type="match status" value="1"/>
</dbReference>
<evidence type="ECO:0000259" key="1">
    <source>
        <dbReference type="Pfam" id="PF00881"/>
    </source>
</evidence>
<dbReference type="InterPro" id="IPR000415">
    <property type="entry name" value="Nitroreductase-like"/>
</dbReference>
<feature type="domain" description="Nitroreductase" evidence="1">
    <location>
        <begin position="127"/>
        <end position="284"/>
    </location>
</feature>
<keyword evidence="3" id="KW-1185">Reference proteome</keyword>
<dbReference type="InterPro" id="IPR050627">
    <property type="entry name" value="Nitroreductase/BluB"/>
</dbReference>
<sequence length="327" mass="35078">MTSPDPTPAGAAIAYGEADLRRAAEAGIRAPSLVNSQPWRFGLRDGAIEVRVDAERLLAADRAGWAARIACGAATYNARLALAGAGVPAVTDIYPILTDRSLVARLRAGAPRPPTYAEVELYAAVPRRYSNRGPFWPAPVPADVRRRLIDAARSQAAWLDLLVGATAIAGFSEIAHSADRVLRRDARYQAEIATWSHADQAPDGVPVSAGAPLAEPHDLLPQRLFNDRRRGQWHDYEPEPLVGILGVSGDRPADQVAAGQAMQKVLLTATAAGLDTSMISQPIEVPAAREQLRRSLRRAGFPQIAIRFGFGTPGHPTPRRDVPDVLA</sequence>
<dbReference type="SUPFAM" id="SSF55469">
    <property type="entry name" value="FMN-dependent nitroreductase-like"/>
    <property type="match status" value="2"/>
</dbReference>
<name>A0ABQ3YRM5_9ACTN</name>
<dbReference type="RefSeq" id="WP_203725871.1">
    <property type="nucleotide sequence ID" value="NZ_BAAATX010000002.1"/>
</dbReference>
<accession>A0ABQ3YRM5</accession>